<evidence type="ECO:0000313" key="2">
    <source>
        <dbReference type="EMBL" id="CAG8471137.1"/>
    </source>
</evidence>
<dbReference type="AlphaFoldDB" id="A0A9N8VYU3"/>
<keyword evidence="3" id="KW-1185">Reference proteome</keyword>
<protein>
    <submittedName>
        <fullName evidence="2">13214_t:CDS:1</fullName>
    </submittedName>
</protein>
<feature type="region of interest" description="Disordered" evidence="1">
    <location>
        <begin position="15"/>
        <end position="42"/>
    </location>
</feature>
<proteinExistence type="predicted"/>
<reference evidence="2" key="1">
    <citation type="submission" date="2021-06" db="EMBL/GenBank/DDBJ databases">
        <authorList>
            <person name="Kallberg Y."/>
            <person name="Tangrot J."/>
            <person name="Rosling A."/>
        </authorList>
    </citation>
    <scope>NUCLEOTIDE SEQUENCE</scope>
    <source>
        <strain evidence="2">IN212</strain>
    </source>
</reference>
<evidence type="ECO:0000256" key="1">
    <source>
        <dbReference type="SAM" id="MobiDB-lite"/>
    </source>
</evidence>
<accession>A0A9N8VYU3</accession>
<sequence length="42" mass="4694">MDATDGIGEIWEIKNDDISQDSQNGEKSKMYNIPADTELYSA</sequence>
<comment type="caution">
    <text evidence="2">The sequence shown here is derived from an EMBL/GenBank/DDBJ whole genome shotgun (WGS) entry which is preliminary data.</text>
</comment>
<dbReference type="OrthoDB" id="2445069at2759"/>
<dbReference type="Proteomes" id="UP000789396">
    <property type="component" value="Unassembled WGS sequence"/>
</dbReference>
<dbReference type="EMBL" id="CAJVPZ010000620">
    <property type="protein sequence ID" value="CAG8471137.1"/>
    <property type="molecule type" value="Genomic_DNA"/>
</dbReference>
<name>A0A9N8VYU3_9GLOM</name>
<gene>
    <name evidence="2" type="ORF">RFULGI_LOCUS1122</name>
</gene>
<organism evidence="2 3">
    <name type="scientific">Racocetra fulgida</name>
    <dbReference type="NCBI Taxonomy" id="60492"/>
    <lineage>
        <taxon>Eukaryota</taxon>
        <taxon>Fungi</taxon>
        <taxon>Fungi incertae sedis</taxon>
        <taxon>Mucoromycota</taxon>
        <taxon>Glomeromycotina</taxon>
        <taxon>Glomeromycetes</taxon>
        <taxon>Diversisporales</taxon>
        <taxon>Gigasporaceae</taxon>
        <taxon>Racocetra</taxon>
    </lineage>
</organism>
<evidence type="ECO:0000313" key="3">
    <source>
        <dbReference type="Proteomes" id="UP000789396"/>
    </source>
</evidence>